<dbReference type="SUPFAM" id="SSF51206">
    <property type="entry name" value="cAMP-binding domain-like"/>
    <property type="match status" value="1"/>
</dbReference>
<reference evidence="2" key="1">
    <citation type="submission" date="2021-09" db="EMBL/GenBank/DDBJ databases">
        <title>Genome of Aequorivita sp. strain F47161.</title>
        <authorList>
            <person name="Wang Y."/>
        </authorList>
    </citation>
    <scope>NUCLEOTIDE SEQUENCE</scope>
    <source>
        <strain evidence="2">F47161</strain>
    </source>
</reference>
<dbReference type="InterPro" id="IPR000595">
    <property type="entry name" value="cNMP-bd_dom"/>
</dbReference>
<sequence length="186" mass="21988">MKDFFNKIHPIDQSILDAYLSEWTEYKAPKKTVMTAPGETERYIYFVLDGIQKSYYLNQHKQHVIAFTYPPSFSGIPESFLTQTPSTYFLETITDSSFLRLSFEKHQQLMHEHREIETLFRKATELLLIGMVQRHYELMAFDINQRFKSFAQRSPHLFSLVAHKDLASYLRIDSSNFSKLFNTIKI</sequence>
<name>A0A9X1QT88_9FLAO</name>
<protein>
    <submittedName>
        <fullName evidence="2">Cyclic nucleotide-binding domain-containing protein</fullName>
    </submittedName>
</protein>
<evidence type="ECO:0000313" key="2">
    <source>
        <dbReference type="EMBL" id="MCG2417960.1"/>
    </source>
</evidence>
<dbReference type="CDD" id="cd00038">
    <property type="entry name" value="CAP_ED"/>
    <property type="match status" value="1"/>
</dbReference>
<dbReference type="InterPro" id="IPR018490">
    <property type="entry name" value="cNMP-bd_dom_sf"/>
</dbReference>
<evidence type="ECO:0000259" key="1">
    <source>
        <dbReference type="Pfam" id="PF00027"/>
    </source>
</evidence>
<keyword evidence="3" id="KW-1185">Reference proteome</keyword>
<proteinExistence type="predicted"/>
<organism evidence="2 3">
    <name type="scientific">Aequorivita vitellina</name>
    <dbReference type="NCBI Taxonomy" id="2874475"/>
    <lineage>
        <taxon>Bacteria</taxon>
        <taxon>Pseudomonadati</taxon>
        <taxon>Bacteroidota</taxon>
        <taxon>Flavobacteriia</taxon>
        <taxon>Flavobacteriales</taxon>
        <taxon>Flavobacteriaceae</taxon>
        <taxon>Aequorivita</taxon>
    </lineage>
</organism>
<evidence type="ECO:0000313" key="3">
    <source>
        <dbReference type="Proteomes" id="UP001139461"/>
    </source>
</evidence>
<dbReference type="RefSeq" id="WP_237601776.1">
    <property type="nucleotide sequence ID" value="NZ_JAIRBA010000004.1"/>
</dbReference>
<accession>A0A9X1QT88</accession>
<dbReference type="Pfam" id="PF00027">
    <property type="entry name" value="cNMP_binding"/>
    <property type="match status" value="1"/>
</dbReference>
<dbReference type="Gene3D" id="2.60.120.10">
    <property type="entry name" value="Jelly Rolls"/>
    <property type="match status" value="1"/>
</dbReference>
<dbReference type="InterPro" id="IPR014710">
    <property type="entry name" value="RmlC-like_jellyroll"/>
</dbReference>
<dbReference type="Proteomes" id="UP001139461">
    <property type="component" value="Unassembled WGS sequence"/>
</dbReference>
<dbReference type="AlphaFoldDB" id="A0A9X1QT88"/>
<gene>
    <name evidence="2" type="ORF">K8089_02920</name>
</gene>
<comment type="caution">
    <text evidence="2">The sequence shown here is derived from an EMBL/GenBank/DDBJ whole genome shotgun (WGS) entry which is preliminary data.</text>
</comment>
<dbReference type="EMBL" id="JAIRBA010000004">
    <property type="protein sequence ID" value="MCG2417960.1"/>
    <property type="molecule type" value="Genomic_DNA"/>
</dbReference>
<feature type="domain" description="Cyclic nucleotide-binding" evidence="1">
    <location>
        <begin position="29"/>
        <end position="113"/>
    </location>
</feature>